<comment type="caution">
    <text evidence="10">The sequence shown here is derived from an EMBL/GenBank/DDBJ whole genome shotgun (WGS) entry which is preliminary data.</text>
</comment>
<dbReference type="SUPFAM" id="SSF103473">
    <property type="entry name" value="MFS general substrate transporter"/>
    <property type="match status" value="1"/>
</dbReference>
<evidence type="ECO:0000256" key="5">
    <source>
        <dbReference type="ARBA" id="ARBA00022847"/>
    </source>
</evidence>
<dbReference type="Proteomes" id="UP001595999">
    <property type="component" value="Unassembled WGS sequence"/>
</dbReference>
<dbReference type="PROSITE" id="PS50850">
    <property type="entry name" value="MFS"/>
    <property type="match status" value="1"/>
</dbReference>
<dbReference type="EMBL" id="JBHSEK010000003">
    <property type="protein sequence ID" value="MFC4489458.1"/>
    <property type="molecule type" value="Genomic_DNA"/>
</dbReference>
<name>A0ABV8ZP42_9NEIS</name>
<dbReference type="InterPro" id="IPR020846">
    <property type="entry name" value="MFS_dom"/>
</dbReference>
<evidence type="ECO:0000256" key="2">
    <source>
        <dbReference type="ARBA" id="ARBA00022448"/>
    </source>
</evidence>
<feature type="transmembrane region" description="Helical" evidence="8">
    <location>
        <begin position="126"/>
        <end position="147"/>
    </location>
</feature>
<evidence type="ECO:0000256" key="1">
    <source>
        <dbReference type="ARBA" id="ARBA00004651"/>
    </source>
</evidence>
<protein>
    <submittedName>
        <fullName evidence="10">MFS transporter</fullName>
    </submittedName>
</protein>
<proteinExistence type="predicted"/>
<keyword evidence="11" id="KW-1185">Reference proteome</keyword>
<feature type="transmembrane region" description="Helical" evidence="8">
    <location>
        <begin position="312"/>
        <end position="330"/>
    </location>
</feature>
<dbReference type="RefSeq" id="WP_231464753.1">
    <property type="nucleotide sequence ID" value="NZ_JAJOHW010000148.1"/>
</dbReference>
<keyword evidence="2" id="KW-0813">Transport</keyword>
<dbReference type="InterPro" id="IPR051084">
    <property type="entry name" value="H+-coupled_symporters"/>
</dbReference>
<feature type="transmembrane region" description="Helical" evidence="8">
    <location>
        <begin position="336"/>
        <end position="361"/>
    </location>
</feature>
<gene>
    <name evidence="10" type="ORF">ACFO0R_07470</name>
</gene>
<keyword evidence="7 8" id="KW-0472">Membrane</keyword>
<feature type="domain" description="Major facilitator superfamily (MFS) profile" evidence="9">
    <location>
        <begin position="19"/>
        <end position="428"/>
    </location>
</feature>
<evidence type="ECO:0000256" key="3">
    <source>
        <dbReference type="ARBA" id="ARBA00022475"/>
    </source>
</evidence>
<evidence type="ECO:0000313" key="10">
    <source>
        <dbReference type="EMBL" id="MFC4489458.1"/>
    </source>
</evidence>
<evidence type="ECO:0000313" key="11">
    <source>
        <dbReference type="Proteomes" id="UP001595999"/>
    </source>
</evidence>
<keyword evidence="3" id="KW-1003">Cell membrane</keyword>
<dbReference type="PANTHER" id="PTHR43528:SF3">
    <property type="entry name" value="CITRATE-PROTON SYMPORTER"/>
    <property type="match status" value="1"/>
</dbReference>
<feature type="transmembrane region" description="Helical" evidence="8">
    <location>
        <begin position="406"/>
        <end position="424"/>
    </location>
</feature>
<evidence type="ECO:0000256" key="7">
    <source>
        <dbReference type="ARBA" id="ARBA00023136"/>
    </source>
</evidence>
<feature type="transmembrane region" description="Helical" evidence="8">
    <location>
        <begin position="61"/>
        <end position="83"/>
    </location>
</feature>
<dbReference type="InterPro" id="IPR005828">
    <property type="entry name" value="MFS_sugar_transport-like"/>
</dbReference>
<reference evidence="11" key="1">
    <citation type="journal article" date="2019" name="Int. J. Syst. Evol. Microbiol.">
        <title>The Global Catalogue of Microorganisms (GCM) 10K type strain sequencing project: providing services to taxonomists for standard genome sequencing and annotation.</title>
        <authorList>
            <consortium name="The Broad Institute Genomics Platform"/>
            <consortium name="The Broad Institute Genome Sequencing Center for Infectious Disease"/>
            <person name="Wu L."/>
            <person name="Ma J."/>
        </authorList>
    </citation>
    <scope>NUCLEOTIDE SEQUENCE [LARGE SCALE GENOMIC DNA]</scope>
    <source>
        <strain evidence="11">CGMCC 4.7608</strain>
    </source>
</reference>
<feature type="transmembrane region" description="Helical" evidence="8">
    <location>
        <begin position="95"/>
        <end position="114"/>
    </location>
</feature>
<dbReference type="Gene3D" id="1.20.1250.20">
    <property type="entry name" value="MFS general substrate transporter like domains"/>
    <property type="match status" value="1"/>
</dbReference>
<comment type="subcellular location">
    <subcellularLocation>
        <location evidence="1">Cell membrane</location>
        <topology evidence="1">Multi-pass membrane protein</topology>
    </subcellularLocation>
</comment>
<feature type="transmembrane region" description="Helical" evidence="8">
    <location>
        <begin position="192"/>
        <end position="211"/>
    </location>
</feature>
<organism evidence="10 11">
    <name type="scientific">Chromobacterium aquaticum</name>
    <dbReference type="NCBI Taxonomy" id="467180"/>
    <lineage>
        <taxon>Bacteria</taxon>
        <taxon>Pseudomonadati</taxon>
        <taxon>Pseudomonadota</taxon>
        <taxon>Betaproteobacteria</taxon>
        <taxon>Neisseriales</taxon>
        <taxon>Chromobacteriaceae</taxon>
        <taxon>Chromobacterium</taxon>
    </lineage>
</organism>
<feature type="transmembrane region" description="Helical" evidence="8">
    <location>
        <begin position="245"/>
        <end position="266"/>
    </location>
</feature>
<feature type="transmembrane region" description="Helical" evidence="8">
    <location>
        <begin position="373"/>
        <end position="394"/>
    </location>
</feature>
<dbReference type="InterPro" id="IPR036259">
    <property type="entry name" value="MFS_trans_sf"/>
</dbReference>
<keyword evidence="5" id="KW-0769">Symport</keyword>
<evidence type="ECO:0000256" key="6">
    <source>
        <dbReference type="ARBA" id="ARBA00022989"/>
    </source>
</evidence>
<evidence type="ECO:0000259" key="9">
    <source>
        <dbReference type="PROSITE" id="PS50850"/>
    </source>
</evidence>
<sequence>MTAAEATLAARPAAPSRRAITAITVGNALEFYDFIVYSALATLMGRLFFPFSDEPLLQLMLSFAVFGTGFVSRPIGGIVIGLYADRKGRKPALRLSLWLMAIGSLLFVVAPTYAQAGLFGPALVVLGRLVQGFAVGGQVGAATSMLMEYADDKSRGYYCSWQLFSQGLGVLAGTLVVSMLSGLLPAAAMDAWGWRLVFAIGVLAIPVGEYIRSQLDETAAIAVAPQAAATAEPAGVLLRQHWRELLAGVLLTIGGTAPTFIVGHYLANHAVTVLGMPLAVAIWAASTAALLQVLLSVAAGRWSDRIGRRPSILWPRLVLLLLIYPGFMLVNAVPSWPVLLLVVALLTVPLVLTSVPSIAVLPELFPRRIRASGMSIVYCVGVMIFGGFAQFFAAGLIKLTGNPNAPALYAVLCMLVSLIGLKMVPETANRPLD</sequence>
<evidence type="ECO:0000256" key="8">
    <source>
        <dbReference type="SAM" id="Phobius"/>
    </source>
</evidence>
<dbReference type="PANTHER" id="PTHR43528">
    <property type="entry name" value="ALPHA-KETOGLUTARATE PERMEASE"/>
    <property type="match status" value="1"/>
</dbReference>
<evidence type="ECO:0000256" key="4">
    <source>
        <dbReference type="ARBA" id="ARBA00022692"/>
    </source>
</evidence>
<feature type="transmembrane region" description="Helical" evidence="8">
    <location>
        <begin position="278"/>
        <end position="300"/>
    </location>
</feature>
<dbReference type="Pfam" id="PF00083">
    <property type="entry name" value="Sugar_tr"/>
    <property type="match status" value="2"/>
</dbReference>
<feature type="transmembrane region" description="Helical" evidence="8">
    <location>
        <begin position="168"/>
        <end position="186"/>
    </location>
</feature>
<keyword evidence="4 8" id="KW-0812">Transmembrane</keyword>
<accession>A0ABV8ZP42</accession>
<keyword evidence="6 8" id="KW-1133">Transmembrane helix</keyword>